<dbReference type="SUPFAM" id="SSF111369">
    <property type="entry name" value="HlyD-like secretion proteins"/>
    <property type="match status" value="1"/>
</dbReference>
<dbReference type="PANTHER" id="PTHR30158">
    <property type="entry name" value="ACRA/E-RELATED COMPONENT OF DRUG EFFLUX TRANSPORTER"/>
    <property type="match status" value="1"/>
</dbReference>
<dbReference type="OrthoDB" id="9801814at2"/>
<feature type="coiled-coil region" evidence="3">
    <location>
        <begin position="138"/>
        <end position="165"/>
    </location>
</feature>
<evidence type="ECO:0000256" key="2">
    <source>
        <dbReference type="ARBA" id="ARBA00009477"/>
    </source>
</evidence>
<reference evidence="7 8" key="1">
    <citation type="submission" date="2014-07" db="EMBL/GenBank/DDBJ databases">
        <title>Epilithonimonas lactis LMG 22401 Genome.</title>
        <authorList>
            <person name="Pipes S.E."/>
            <person name="Stropko S.J."/>
        </authorList>
    </citation>
    <scope>NUCLEOTIDE SEQUENCE [LARGE SCALE GENOMIC DNA]</scope>
    <source>
        <strain evidence="7 8">LMG 24401</strain>
    </source>
</reference>
<comment type="caution">
    <text evidence="7">The sequence shown here is derived from an EMBL/GenBank/DDBJ whole genome shotgun (WGS) entry which is preliminary data.</text>
</comment>
<dbReference type="eggNOG" id="COG0845">
    <property type="taxonomic scope" value="Bacteria"/>
</dbReference>
<dbReference type="GO" id="GO:0022857">
    <property type="term" value="F:transmembrane transporter activity"/>
    <property type="evidence" value="ECO:0007669"/>
    <property type="project" value="InterPro"/>
</dbReference>
<dbReference type="Pfam" id="PF25917">
    <property type="entry name" value="BSH_RND"/>
    <property type="match status" value="1"/>
</dbReference>
<evidence type="ECO:0000259" key="4">
    <source>
        <dbReference type="Pfam" id="PF25917"/>
    </source>
</evidence>
<dbReference type="RefSeq" id="WP_051879909.1">
    <property type="nucleotide sequence ID" value="NZ_FOFI01000003.1"/>
</dbReference>
<evidence type="ECO:0000259" key="5">
    <source>
        <dbReference type="Pfam" id="PF25944"/>
    </source>
</evidence>
<feature type="domain" description="Multidrug resistance protein MdtA-like barrel-sandwich hybrid" evidence="4">
    <location>
        <begin position="60"/>
        <end position="201"/>
    </location>
</feature>
<dbReference type="Pfam" id="PF25944">
    <property type="entry name" value="Beta-barrel_RND"/>
    <property type="match status" value="1"/>
</dbReference>
<dbReference type="EMBL" id="JPLY01000003">
    <property type="protein sequence ID" value="KFC21963.1"/>
    <property type="molecule type" value="Genomic_DNA"/>
</dbReference>
<keyword evidence="8" id="KW-1185">Reference proteome</keyword>
<dbReference type="PANTHER" id="PTHR30158:SF23">
    <property type="entry name" value="MULTIDRUG RESISTANCE PROTEIN MEXA"/>
    <property type="match status" value="1"/>
</dbReference>
<dbReference type="InterPro" id="IPR006143">
    <property type="entry name" value="RND_pump_MFP"/>
</dbReference>
<evidence type="ECO:0000313" key="8">
    <source>
        <dbReference type="Proteomes" id="UP000028623"/>
    </source>
</evidence>
<dbReference type="GO" id="GO:0005886">
    <property type="term" value="C:plasma membrane"/>
    <property type="evidence" value="ECO:0007669"/>
    <property type="project" value="TreeGrafter"/>
</dbReference>
<dbReference type="Gene3D" id="2.40.420.20">
    <property type="match status" value="1"/>
</dbReference>
<dbReference type="NCBIfam" id="TIGR01730">
    <property type="entry name" value="RND_mfp"/>
    <property type="match status" value="1"/>
</dbReference>
<comment type="subcellular location">
    <subcellularLocation>
        <location evidence="1">Cell envelope</location>
    </subcellularLocation>
</comment>
<keyword evidence="3" id="KW-0175">Coiled coil</keyword>
<dbReference type="STRING" id="421072.SAMN04488097_2273"/>
<proteinExistence type="inferred from homology"/>
<evidence type="ECO:0000256" key="3">
    <source>
        <dbReference type="SAM" id="Coils"/>
    </source>
</evidence>
<gene>
    <name evidence="7" type="ORF">IO89_08300</name>
</gene>
<dbReference type="InterPro" id="IPR058627">
    <property type="entry name" value="MdtA-like_C"/>
</dbReference>
<name>A0A085BHL8_9FLAO</name>
<dbReference type="Pfam" id="PF25967">
    <property type="entry name" value="RND-MFP_C"/>
    <property type="match status" value="1"/>
</dbReference>
<dbReference type="InterPro" id="IPR058626">
    <property type="entry name" value="MdtA-like_b-barrel"/>
</dbReference>
<dbReference type="Proteomes" id="UP000028623">
    <property type="component" value="Unassembled WGS sequence"/>
</dbReference>
<dbReference type="GO" id="GO:0030313">
    <property type="term" value="C:cell envelope"/>
    <property type="evidence" value="ECO:0007669"/>
    <property type="project" value="UniProtKB-SubCell"/>
</dbReference>
<feature type="domain" description="Multidrug resistance protein MdtA-like C-terminal permuted SH3" evidence="6">
    <location>
        <begin position="299"/>
        <end position="360"/>
    </location>
</feature>
<dbReference type="InterPro" id="IPR058625">
    <property type="entry name" value="MdtA-like_BSH"/>
</dbReference>
<dbReference type="GO" id="GO:0046677">
    <property type="term" value="P:response to antibiotic"/>
    <property type="evidence" value="ECO:0007669"/>
    <property type="project" value="TreeGrafter"/>
</dbReference>
<dbReference type="AlphaFoldDB" id="A0A085BHL8"/>
<dbReference type="Gene3D" id="2.40.30.170">
    <property type="match status" value="1"/>
</dbReference>
<sequence length="382" mass="41505">MRNIALSFFVVLGLLTSCSKSENKDEKKELPPQPYQYIVAKSGPAENLTQYPARLEGIENVEIRPKIDGFVEKIYVDEGSQVSKGQLLFLIRNPQYEQSVLAAQATVNSARAAVATAQMQVTKTKPLVDKKIISAYELQSAELALKSAKASLAETQAQLTNAQVNAGYTKLYSPVSGVVGTLPYKAGSYISTATAQPLTTVSNVSKIFAYFSINEKQQLEFFKHAEGATIKEKLKNSPLVELLLSDGSKYDEKGKIESISGLVDPNTGSFSMRATFPNPKGLIRSGYSATVQLPNNMENVIIIPQAATYELQGKVLVYLIGADNKVKSTEIKVEDLPDGMTYAVTSGLKQGDKIVVEGIGLLKDETVVVPKETTLQNVIARK</sequence>
<evidence type="ECO:0000313" key="7">
    <source>
        <dbReference type="EMBL" id="KFC21963.1"/>
    </source>
</evidence>
<accession>A0A085BHL8</accession>
<comment type="similarity">
    <text evidence="2">Belongs to the membrane fusion protein (MFP) (TC 8.A.1) family.</text>
</comment>
<evidence type="ECO:0000256" key="1">
    <source>
        <dbReference type="ARBA" id="ARBA00004196"/>
    </source>
</evidence>
<dbReference type="PROSITE" id="PS51257">
    <property type="entry name" value="PROKAR_LIPOPROTEIN"/>
    <property type="match status" value="1"/>
</dbReference>
<dbReference type="Gene3D" id="2.40.50.100">
    <property type="match status" value="1"/>
</dbReference>
<feature type="domain" description="Multidrug resistance protein MdtA-like beta-barrel" evidence="5">
    <location>
        <begin position="228"/>
        <end position="293"/>
    </location>
</feature>
<dbReference type="Gene3D" id="1.10.287.470">
    <property type="entry name" value="Helix hairpin bin"/>
    <property type="match status" value="1"/>
</dbReference>
<evidence type="ECO:0000259" key="6">
    <source>
        <dbReference type="Pfam" id="PF25967"/>
    </source>
</evidence>
<protein>
    <submittedName>
        <fullName evidence="7">Hemolysin D</fullName>
    </submittedName>
</protein>
<organism evidence="7 8">
    <name type="scientific">Epilithonimonas lactis</name>
    <dbReference type="NCBI Taxonomy" id="421072"/>
    <lineage>
        <taxon>Bacteria</taxon>
        <taxon>Pseudomonadati</taxon>
        <taxon>Bacteroidota</taxon>
        <taxon>Flavobacteriia</taxon>
        <taxon>Flavobacteriales</taxon>
        <taxon>Weeksellaceae</taxon>
        <taxon>Chryseobacterium group</taxon>
        <taxon>Epilithonimonas</taxon>
    </lineage>
</organism>